<organism evidence="2 3">
    <name type="scientific">Mesonia hippocampi</name>
    <dbReference type="NCBI Taxonomy" id="1628250"/>
    <lineage>
        <taxon>Bacteria</taxon>
        <taxon>Pseudomonadati</taxon>
        <taxon>Bacteroidota</taxon>
        <taxon>Flavobacteriia</taxon>
        <taxon>Flavobacteriales</taxon>
        <taxon>Flavobacteriaceae</taxon>
        <taxon>Mesonia</taxon>
    </lineage>
</organism>
<protein>
    <submittedName>
        <fullName evidence="2">Restriction system protein</fullName>
    </submittedName>
</protein>
<dbReference type="RefSeq" id="WP_183475457.1">
    <property type="nucleotide sequence ID" value="NZ_JACIFO010000001.1"/>
</dbReference>
<dbReference type="Proteomes" id="UP000553034">
    <property type="component" value="Unassembled WGS sequence"/>
</dbReference>
<reference evidence="2 3" key="1">
    <citation type="submission" date="2020-08" db="EMBL/GenBank/DDBJ databases">
        <title>Genomic Encyclopedia of Type Strains, Phase IV (KMG-IV): sequencing the most valuable type-strain genomes for metagenomic binning, comparative biology and taxonomic classification.</title>
        <authorList>
            <person name="Goeker M."/>
        </authorList>
    </citation>
    <scope>NUCLEOTIDE SEQUENCE [LARGE SCALE GENOMIC DNA]</scope>
    <source>
        <strain evidence="2 3">DSM 29568</strain>
    </source>
</reference>
<comment type="caution">
    <text evidence="2">The sequence shown here is derived from an EMBL/GenBank/DDBJ whole genome shotgun (WGS) entry which is preliminary data.</text>
</comment>
<evidence type="ECO:0000313" key="3">
    <source>
        <dbReference type="Proteomes" id="UP000553034"/>
    </source>
</evidence>
<dbReference type="PANTHER" id="PTHR30015">
    <property type="entry name" value="MRR RESTRICTION SYSTEM PROTEIN"/>
    <property type="match status" value="1"/>
</dbReference>
<feature type="domain" description="Restriction endonuclease type IV Mrr" evidence="1">
    <location>
        <begin position="203"/>
        <end position="300"/>
    </location>
</feature>
<dbReference type="GO" id="GO:0003677">
    <property type="term" value="F:DNA binding"/>
    <property type="evidence" value="ECO:0007669"/>
    <property type="project" value="InterPro"/>
</dbReference>
<dbReference type="Pfam" id="PF04471">
    <property type="entry name" value="Mrr_cat"/>
    <property type="match status" value="1"/>
</dbReference>
<dbReference type="Gene3D" id="3.40.1350.10">
    <property type="match status" value="1"/>
</dbReference>
<name>A0A840EI06_9FLAO</name>
<keyword evidence="3" id="KW-1185">Reference proteome</keyword>
<dbReference type="GO" id="GO:0009307">
    <property type="term" value="P:DNA restriction-modification system"/>
    <property type="evidence" value="ECO:0007669"/>
    <property type="project" value="InterPro"/>
</dbReference>
<dbReference type="PANTHER" id="PTHR30015:SF7">
    <property type="entry name" value="TYPE IV METHYL-DIRECTED RESTRICTION ENZYME ECOKMRR"/>
    <property type="match status" value="1"/>
</dbReference>
<dbReference type="InterPro" id="IPR011856">
    <property type="entry name" value="tRNA_endonuc-like_dom_sf"/>
</dbReference>
<accession>A0A840EI06</accession>
<evidence type="ECO:0000313" key="2">
    <source>
        <dbReference type="EMBL" id="MBB4117798.1"/>
    </source>
</evidence>
<sequence>MSKIIFSTRDFYDSTTEYIGIKSGILLNRIKVKDILTEQFKDDFLIKDDLNSGFKIYVDDYEDMLVYIRKRIGNLPKISIYKNDLEKVINYVHRTRNIDLFAKSTSICNYYLNQTPTLSNQELAQILEEKENYPKEISLEIANIGIERIDQSCVLPTPSKNWDGIKKLSDLFDCELVAENENEFLDQRFIDYLATNGNEVELIHWRNFERFCAEYFNKLGQKVILGSGTNDGGVDIRVFDPENSSKPLILIQCKRYKKENKISIETVKSFYTDVLFENAEKGLIATSSYIAPGGKKVRNSRGYNIDFAEFENVKKWAKEMWKYKK</sequence>
<dbReference type="EMBL" id="JACIFO010000001">
    <property type="protein sequence ID" value="MBB4117798.1"/>
    <property type="molecule type" value="Genomic_DNA"/>
</dbReference>
<dbReference type="SUPFAM" id="SSF52980">
    <property type="entry name" value="Restriction endonuclease-like"/>
    <property type="match status" value="1"/>
</dbReference>
<dbReference type="InterPro" id="IPR007560">
    <property type="entry name" value="Restrct_endonuc_IV_Mrr"/>
</dbReference>
<dbReference type="GO" id="GO:0015666">
    <property type="term" value="F:restriction endodeoxyribonuclease activity"/>
    <property type="evidence" value="ECO:0007669"/>
    <property type="project" value="TreeGrafter"/>
</dbReference>
<gene>
    <name evidence="2" type="ORF">GGR32_000070</name>
</gene>
<dbReference type="InterPro" id="IPR052906">
    <property type="entry name" value="Type_IV_Methyl-Rstrct_Enzyme"/>
</dbReference>
<proteinExistence type="predicted"/>
<dbReference type="InterPro" id="IPR011335">
    <property type="entry name" value="Restrct_endonuc-II-like"/>
</dbReference>
<dbReference type="AlphaFoldDB" id="A0A840EI06"/>
<evidence type="ECO:0000259" key="1">
    <source>
        <dbReference type="Pfam" id="PF04471"/>
    </source>
</evidence>